<dbReference type="Proteomes" id="UP000595437">
    <property type="component" value="Chromosome 4"/>
</dbReference>
<evidence type="ECO:0000313" key="2">
    <source>
        <dbReference type="EMBL" id="QQP53341.1"/>
    </source>
</evidence>
<keyword evidence="1" id="KW-1133">Transmembrane helix</keyword>
<evidence type="ECO:0000313" key="3">
    <source>
        <dbReference type="Proteomes" id="UP000595437"/>
    </source>
</evidence>
<proteinExistence type="predicted"/>
<feature type="transmembrane region" description="Helical" evidence="1">
    <location>
        <begin position="6"/>
        <end position="22"/>
    </location>
</feature>
<protein>
    <submittedName>
        <fullName evidence="2">Aquaporin</fullName>
    </submittedName>
</protein>
<gene>
    <name evidence="2" type="ORF">FKW44_005793</name>
</gene>
<feature type="non-terminal residue" evidence="2">
    <location>
        <position position="62"/>
    </location>
</feature>
<organism evidence="2 3">
    <name type="scientific">Caligus rogercresseyi</name>
    <name type="common">Sea louse</name>
    <dbReference type="NCBI Taxonomy" id="217165"/>
    <lineage>
        <taxon>Eukaryota</taxon>
        <taxon>Metazoa</taxon>
        <taxon>Ecdysozoa</taxon>
        <taxon>Arthropoda</taxon>
        <taxon>Crustacea</taxon>
        <taxon>Multicrustacea</taxon>
        <taxon>Hexanauplia</taxon>
        <taxon>Copepoda</taxon>
        <taxon>Siphonostomatoida</taxon>
        <taxon>Caligidae</taxon>
        <taxon>Caligus</taxon>
    </lineage>
</organism>
<keyword evidence="1" id="KW-0472">Membrane</keyword>
<keyword evidence="1" id="KW-0812">Transmembrane</keyword>
<keyword evidence="3" id="KW-1185">Reference proteome</keyword>
<sequence length="62" mass="7342">ADNYGVFSYGICLFLLLFGGEPDGQRRRHVPTITLRMYLGRMSLKETWFELLQRFVGDYFVF</sequence>
<feature type="non-terminal residue" evidence="2">
    <location>
        <position position="1"/>
    </location>
</feature>
<accession>A0A7T8KCF9</accession>
<evidence type="ECO:0000256" key="1">
    <source>
        <dbReference type="SAM" id="Phobius"/>
    </source>
</evidence>
<reference evidence="3" key="1">
    <citation type="submission" date="2021-01" db="EMBL/GenBank/DDBJ databases">
        <title>Caligus Genome Assembly.</title>
        <authorList>
            <person name="Gallardo-Escarate C."/>
        </authorList>
    </citation>
    <scope>NUCLEOTIDE SEQUENCE [LARGE SCALE GENOMIC DNA]</scope>
</reference>
<name>A0A7T8KCF9_CALRO</name>
<dbReference type="AlphaFoldDB" id="A0A7T8KCF9"/>
<dbReference type="EMBL" id="CP045893">
    <property type="protein sequence ID" value="QQP53341.1"/>
    <property type="molecule type" value="Genomic_DNA"/>
</dbReference>